<dbReference type="PANTHER" id="PTHR33630">
    <property type="entry name" value="CUTINASE RV1984C-RELATED-RELATED"/>
    <property type="match status" value="1"/>
</dbReference>
<accession>A0ABV5XAD3</accession>
<keyword evidence="7" id="KW-1185">Reference proteome</keyword>
<dbReference type="Proteomes" id="UP001589587">
    <property type="component" value="Unassembled WGS sequence"/>
</dbReference>
<evidence type="ECO:0000256" key="2">
    <source>
        <dbReference type="ARBA" id="ARBA00022487"/>
    </source>
</evidence>
<dbReference type="SMART" id="SM01110">
    <property type="entry name" value="Cutinase"/>
    <property type="match status" value="1"/>
</dbReference>
<evidence type="ECO:0000256" key="5">
    <source>
        <dbReference type="SAM" id="MobiDB-lite"/>
    </source>
</evidence>
<evidence type="ECO:0000313" key="6">
    <source>
        <dbReference type="EMBL" id="MFB9779425.1"/>
    </source>
</evidence>
<feature type="region of interest" description="Disordered" evidence="5">
    <location>
        <begin position="469"/>
        <end position="565"/>
    </location>
</feature>
<comment type="similarity">
    <text evidence="1">Belongs to the cutinase family.</text>
</comment>
<keyword evidence="2" id="KW-0719">Serine esterase</keyword>
<organism evidence="6 7">
    <name type="scientific">Rhodococcus baikonurensis</name>
    <dbReference type="NCBI Taxonomy" id="172041"/>
    <lineage>
        <taxon>Bacteria</taxon>
        <taxon>Bacillati</taxon>
        <taxon>Actinomycetota</taxon>
        <taxon>Actinomycetes</taxon>
        <taxon>Mycobacteriales</taxon>
        <taxon>Nocardiaceae</taxon>
        <taxon>Rhodococcus</taxon>
        <taxon>Rhodococcus erythropolis group</taxon>
    </lineage>
</organism>
<gene>
    <name evidence="6" type="ORF">ACFFQ6_07020</name>
</gene>
<evidence type="ECO:0000313" key="7">
    <source>
        <dbReference type="Proteomes" id="UP001589587"/>
    </source>
</evidence>
<keyword evidence="4" id="KW-1015">Disulfide bond</keyword>
<comment type="caution">
    <text evidence="6">The sequence shown here is derived from an EMBL/GenBank/DDBJ whole genome shotgun (WGS) entry which is preliminary data.</text>
</comment>
<dbReference type="InterPro" id="IPR000675">
    <property type="entry name" value="Cutinase/axe"/>
</dbReference>
<feature type="compositionally biased region" description="Low complexity" evidence="5">
    <location>
        <begin position="480"/>
        <end position="565"/>
    </location>
</feature>
<dbReference type="EMBL" id="JBHMAS010000004">
    <property type="protein sequence ID" value="MFB9779425.1"/>
    <property type="molecule type" value="Genomic_DNA"/>
</dbReference>
<dbReference type="Pfam" id="PF01083">
    <property type="entry name" value="Cutinase"/>
    <property type="match status" value="1"/>
</dbReference>
<dbReference type="SUPFAM" id="SSF53474">
    <property type="entry name" value="alpha/beta-Hydrolases"/>
    <property type="match status" value="1"/>
</dbReference>
<evidence type="ECO:0000256" key="1">
    <source>
        <dbReference type="ARBA" id="ARBA00007534"/>
    </source>
</evidence>
<sequence>MPVRGFFSRHRILAGAVAPAALGVAALVAVAVAVDSPESRTIETQLTSSVTECHDMVSIAVAGRHDTPDASTVKMLLGADGKPLPAALSGDYKSERVDQVINPAGSVNANKPGSYAAVYIAYPANMASYEDAVAAGAANTQSVMSAIAKECPKTQFSIVGYSEGADVVRRVAMDIGTQENNEFGVDPDKVVGVVMLADAGREAGDGTFLGAKNPFTNPDNFNTKYQNGTSATPGEGVLPDTAGGFGKLNGKVASFCSDGDFTCSAPSNISLLILAANVGRQLNIDQLESQGLNPATGQDVAVVFGQIVFEAFADISSNPNWMQSNETFLQVMLKVSDPGYKPGKTPAPAPVADGETVSTDKVSPLAYLPQKLFKEIVGLIATNQNTIPVILSDPYQQTLAPDVGHHFDYWRDADAANGKPLTSAQYAAAWLTYLAQQAKEGKPVDATAKPTPEQITAAVDAYMADGNTEGGAAVADGTETGQAPAGTTGSTGSAGAPAPTSQVPAAGSASATSGAAATPTGSAAVTPTSTVPTSPAAGTEATTAAPTTTATSTTTTTTKAPVSNP</sequence>
<dbReference type="Gene3D" id="3.40.50.1820">
    <property type="entry name" value="alpha/beta hydrolase"/>
    <property type="match status" value="1"/>
</dbReference>
<dbReference type="PANTHER" id="PTHR33630:SF9">
    <property type="entry name" value="CUTINASE 4"/>
    <property type="match status" value="1"/>
</dbReference>
<dbReference type="RefSeq" id="WP_378374159.1">
    <property type="nucleotide sequence ID" value="NZ_JBHMAS010000004.1"/>
</dbReference>
<dbReference type="InterPro" id="IPR029058">
    <property type="entry name" value="AB_hydrolase_fold"/>
</dbReference>
<keyword evidence="3" id="KW-0378">Hydrolase</keyword>
<protein>
    <submittedName>
        <fullName evidence="6">Cutinase family protein</fullName>
    </submittedName>
</protein>
<evidence type="ECO:0000256" key="3">
    <source>
        <dbReference type="ARBA" id="ARBA00022801"/>
    </source>
</evidence>
<evidence type="ECO:0000256" key="4">
    <source>
        <dbReference type="ARBA" id="ARBA00023157"/>
    </source>
</evidence>
<name>A0ABV5XAD3_9NOCA</name>
<proteinExistence type="inferred from homology"/>
<reference evidence="6 7" key="1">
    <citation type="submission" date="2024-09" db="EMBL/GenBank/DDBJ databases">
        <authorList>
            <person name="Sun Q."/>
            <person name="Mori K."/>
        </authorList>
    </citation>
    <scope>NUCLEOTIDE SEQUENCE [LARGE SCALE GENOMIC DNA]</scope>
    <source>
        <strain evidence="6 7">JCM 11411</strain>
    </source>
</reference>